<proteinExistence type="predicted"/>
<dbReference type="Proteomes" id="UP001085076">
    <property type="component" value="Unassembled WGS sequence"/>
</dbReference>
<dbReference type="InterPro" id="IPR050231">
    <property type="entry name" value="Iron_ascorbate_oxido_reductase"/>
</dbReference>
<dbReference type="PANTHER" id="PTHR47990">
    <property type="entry name" value="2-OXOGLUTARATE (2OG) AND FE(II)-DEPENDENT OXYGENASE SUPERFAMILY PROTEIN-RELATED"/>
    <property type="match status" value="1"/>
</dbReference>
<dbReference type="EMBL" id="JAGGNH010000079">
    <property type="protein sequence ID" value="KAJ0960472.1"/>
    <property type="molecule type" value="Genomic_DNA"/>
</dbReference>
<evidence type="ECO:0000259" key="1">
    <source>
        <dbReference type="Pfam" id="PF03171"/>
    </source>
</evidence>
<feature type="domain" description="Isopenicillin N synthase-like Fe(2+) 2OG dioxygenase" evidence="1">
    <location>
        <begin position="174"/>
        <end position="260"/>
    </location>
</feature>
<keyword evidence="3" id="KW-1185">Reference proteome</keyword>
<dbReference type="InterPro" id="IPR044861">
    <property type="entry name" value="IPNS-like_FE2OG_OXY"/>
</dbReference>
<name>A0A9D5BTD4_9LILI</name>
<accession>A0A9D5BTD4</accession>
<sequence length="323" mass="36886">MGSEMSEIRKIDFSGLEMGKAGTKEWVKVREEVMEALETQGGLFPEAVYDRVSRETLEELFGPVLEELFALPPDVKMRTHSDKPYHGYVPRYPGCNFESLKVHDAPTDSSLSAFSALLWPPTGNPAFCEVVGKYAREMRELEKMVRRMVVEALGVEKEWESLEKSVVYGLKLAEYNDPDNQETMVTLPSHRDLQILTIVRQQEGQGLDIQTEDGRWFFASPNSFNVLVGESLQAWSNGRVKAPPHRVKMLNNEKRHSIQFGSYFKDECIIQAPGELVDQDHPQLYKPYNFADYMKYLFTDGGWVINTDTLKAYCGFAEEKMMA</sequence>
<dbReference type="Pfam" id="PF03171">
    <property type="entry name" value="2OG-FeII_Oxy"/>
    <property type="match status" value="1"/>
</dbReference>
<comment type="caution">
    <text evidence="2">The sequence shown here is derived from an EMBL/GenBank/DDBJ whole genome shotgun (WGS) entry which is preliminary data.</text>
</comment>
<reference evidence="2 3" key="1">
    <citation type="journal article" date="2022" name="Hortic Res">
        <title>The genome of Dioscorea zingiberensis sheds light on the biosynthesis, origin and evolution of the medicinally important diosgenin saponins.</title>
        <authorList>
            <person name="Li Y."/>
            <person name="Tan C."/>
            <person name="Li Z."/>
            <person name="Guo J."/>
            <person name="Li S."/>
            <person name="Chen X."/>
            <person name="Wang C."/>
            <person name="Dai X."/>
            <person name="Yang H."/>
            <person name="Song W."/>
            <person name="Hou L."/>
            <person name="Xu J."/>
            <person name="Tong Z."/>
            <person name="Xu A."/>
            <person name="Yuan X."/>
            <person name="Wang W."/>
            <person name="Yang Q."/>
            <person name="Chen L."/>
            <person name="Sun Z."/>
            <person name="Wang K."/>
            <person name="Pan B."/>
            <person name="Chen J."/>
            <person name="Bao Y."/>
            <person name="Liu F."/>
            <person name="Qi X."/>
            <person name="Gang D.R."/>
            <person name="Wen J."/>
            <person name="Li J."/>
        </authorList>
    </citation>
    <scope>NUCLEOTIDE SEQUENCE [LARGE SCALE GENOMIC DNA]</scope>
    <source>
        <strain evidence="2">Dzin_1.0</strain>
    </source>
</reference>
<evidence type="ECO:0000313" key="3">
    <source>
        <dbReference type="Proteomes" id="UP001085076"/>
    </source>
</evidence>
<dbReference type="InterPro" id="IPR027443">
    <property type="entry name" value="IPNS-like_sf"/>
</dbReference>
<dbReference type="Gene3D" id="2.60.120.330">
    <property type="entry name" value="B-lactam Antibiotic, Isopenicillin N Synthase, Chain"/>
    <property type="match status" value="1"/>
</dbReference>
<organism evidence="2 3">
    <name type="scientific">Dioscorea zingiberensis</name>
    <dbReference type="NCBI Taxonomy" id="325984"/>
    <lineage>
        <taxon>Eukaryota</taxon>
        <taxon>Viridiplantae</taxon>
        <taxon>Streptophyta</taxon>
        <taxon>Embryophyta</taxon>
        <taxon>Tracheophyta</taxon>
        <taxon>Spermatophyta</taxon>
        <taxon>Magnoliopsida</taxon>
        <taxon>Liliopsida</taxon>
        <taxon>Dioscoreales</taxon>
        <taxon>Dioscoreaceae</taxon>
        <taxon>Dioscorea</taxon>
    </lineage>
</organism>
<dbReference type="OrthoDB" id="288590at2759"/>
<protein>
    <recommendedName>
        <fullName evidence="1">Isopenicillin N synthase-like Fe(2+) 2OG dioxygenase domain-containing protein</fullName>
    </recommendedName>
</protein>
<gene>
    <name evidence="2" type="ORF">J5N97_001678</name>
</gene>
<dbReference type="SUPFAM" id="SSF51197">
    <property type="entry name" value="Clavaminate synthase-like"/>
    <property type="match status" value="1"/>
</dbReference>
<evidence type="ECO:0000313" key="2">
    <source>
        <dbReference type="EMBL" id="KAJ0960472.1"/>
    </source>
</evidence>
<dbReference type="AlphaFoldDB" id="A0A9D5BTD4"/>